<evidence type="ECO:0000256" key="4">
    <source>
        <dbReference type="ARBA" id="ARBA00022989"/>
    </source>
</evidence>
<dbReference type="InterPro" id="IPR002781">
    <property type="entry name" value="TM_pro_TauE-like"/>
</dbReference>
<evidence type="ECO:0000256" key="1">
    <source>
        <dbReference type="ARBA" id="ARBA00004141"/>
    </source>
</evidence>
<comment type="caution">
    <text evidence="8">The sequence shown here is derived from an EMBL/GenBank/DDBJ whole genome shotgun (WGS) entry which is preliminary data.</text>
</comment>
<feature type="transmembrane region" description="Helical" evidence="6">
    <location>
        <begin position="330"/>
        <end position="355"/>
    </location>
</feature>
<name>A0ABD1N7M2_9FABA</name>
<proteinExistence type="inferred from homology"/>
<evidence type="ECO:0008006" key="10">
    <source>
        <dbReference type="Google" id="ProtNLM"/>
    </source>
</evidence>
<feature type="transmembrane region" description="Helical" evidence="6">
    <location>
        <begin position="147"/>
        <end position="176"/>
    </location>
</feature>
<comment type="similarity">
    <text evidence="2">Belongs to the 4-toluene sulfonate uptake permease (TSUP) (TC 2.A.102) family.</text>
</comment>
<keyword evidence="9" id="KW-1185">Reference proteome</keyword>
<feature type="transmembrane region" description="Helical" evidence="6">
    <location>
        <begin position="367"/>
        <end position="390"/>
    </location>
</feature>
<dbReference type="PROSITE" id="PS51257">
    <property type="entry name" value="PROKAR_LIPOPROTEIN"/>
    <property type="match status" value="1"/>
</dbReference>
<evidence type="ECO:0000256" key="3">
    <source>
        <dbReference type="ARBA" id="ARBA00022692"/>
    </source>
</evidence>
<dbReference type="Proteomes" id="UP001603857">
    <property type="component" value="Unassembled WGS sequence"/>
</dbReference>
<evidence type="ECO:0000313" key="8">
    <source>
        <dbReference type="EMBL" id="KAL2343906.1"/>
    </source>
</evidence>
<feature type="chain" id="PRO_5044847830" description="Sulfite exporter TauE/SafE family protein" evidence="7">
    <location>
        <begin position="23"/>
        <end position="468"/>
    </location>
</feature>
<dbReference type="AlphaFoldDB" id="A0ABD1N7M2"/>
<feature type="transmembrane region" description="Helical" evidence="6">
    <location>
        <begin position="105"/>
        <end position="127"/>
    </location>
</feature>
<gene>
    <name evidence="8" type="ORF">Fmac_005191</name>
</gene>
<sequence length="468" mass="51122">MRIIHSLTCLFLTFISFTACNAKQTQTILNTLSIDHFLQKIYEWGNGAQGFQEAQIHISGPIVVATVLCFIASSISSAGGIGGGGLFIPILTIVSGLDLKTASSLSAFMVTGGSIANVMCNLCATSPKFGGRSLIDYDIALLSEPCMLLGVSVGVICNLVFPEWLITMLFAVFLAWSTSKTCNSGVMFWKIESEERRKSGGFEGLENRLLENGSSEGREGEQKDGEKSIKEQVVVPEENIRVRIPWLKLLVLLVIWFSFFSLYLLRGNKYGQSIFPMEPCGVGYWILSSAQVPLAVFFTAWIVFRKESHPDQNLMQESPCLSSNEPSNKLIFPMMALLAGILGGVFGIGGGMLISPLLLHVGIAPEVTAATCSFMVFFSSTMSALQYLLLGMDHIETALILTVICFVASLMGLLVVQRAIQSYGRPSIIVFSISIVMTLSIVLMTSFGVIRTWKDYMSGRYMGFKLPC</sequence>
<accession>A0ABD1N7M2</accession>
<evidence type="ECO:0000313" key="9">
    <source>
        <dbReference type="Proteomes" id="UP001603857"/>
    </source>
</evidence>
<feature type="transmembrane region" description="Helical" evidence="6">
    <location>
        <begin position="428"/>
        <end position="450"/>
    </location>
</feature>
<dbReference type="GO" id="GO:0016020">
    <property type="term" value="C:membrane"/>
    <property type="evidence" value="ECO:0007669"/>
    <property type="project" value="UniProtKB-SubCell"/>
</dbReference>
<evidence type="ECO:0000256" key="2">
    <source>
        <dbReference type="ARBA" id="ARBA00009142"/>
    </source>
</evidence>
<protein>
    <recommendedName>
        <fullName evidence="10">Sulfite exporter TauE/SafE family protein</fullName>
    </recommendedName>
</protein>
<organism evidence="8 9">
    <name type="scientific">Flemingia macrophylla</name>
    <dbReference type="NCBI Taxonomy" id="520843"/>
    <lineage>
        <taxon>Eukaryota</taxon>
        <taxon>Viridiplantae</taxon>
        <taxon>Streptophyta</taxon>
        <taxon>Embryophyta</taxon>
        <taxon>Tracheophyta</taxon>
        <taxon>Spermatophyta</taxon>
        <taxon>Magnoliopsida</taxon>
        <taxon>eudicotyledons</taxon>
        <taxon>Gunneridae</taxon>
        <taxon>Pentapetalae</taxon>
        <taxon>rosids</taxon>
        <taxon>fabids</taxon>
        <taxon>Fabales</taxon>
        <taxon>Fabaceae</taxon>
        <taxon>Papilionoideae</taxon>
        <taxon>50 kb inversion clade</taxon>
        <taxon>NPAAA clade</taxon>
        <taxon>indigoferoid/millettioid clade</taxon>
        <taxon>Phaseoleae</taxon>
        <taxon>Flemingia</taxon>
    </lineage>
</organism>
<reference evidence="8 9" key="1">
    <citation type="submission" date="2024-08" db="EMBL/GenBank/DDBJ databases">
        <title>Insights into the chromosomal genome structure of Flemingia macrophylla.</title>
        <authorList>
            <person name="Ding Y."/>
            <person name="Zhao Y."/>
            <person name="Bi W."/>
            <person name="Wu M."/>
            <person name="Zhao G."/>
            <person name="Gong Y."/>
            <person name="Li W."/>
            <person name="Zhang P."/>
        </authorList>
    </citation>
    <scope>NUCLEOTIDE SEQUENCE [LARGE SCALE GENOMIC DNA]</scope>
    <source>
        <strain evidence="8">DYQJB</strain>
        <tissue evidence="8">Leaf</tissue>
    </source>
</reference>
<evidence type="ECO:0000256" key="5">
    <source>
        <dbReference type="ARBA" id="ARBA00023136"/>
    </source>
</evidence>
<feature type="transmembrane region" description="Helical" evidence="6">
    <location>
        <begin position="246"/>
        <end position="264"/>
    </location>
</feature>
<dbReference type="PANTHER" id="PTHR14255">
    <property type="entry name" value="CEREBLON"/>
    <property type="match status" value="1"/>
</dbReference>
<dbReference type="PANTHER" id="PTHR14255:SF3">
    <property type="entry name" value="SULFITE EXPORTER TAUE_SAFE FAMILY PROTEIN 5-RELATED"/>
    <property type="match status" value="1"/>
</dbReference>
<keyword evidence="4 6" id="KW-1133">Transmembrane helix</keyword>
<feature type="signal peptide" evidence="7">
    <location>
        <begin position="1"/>
        <end position="22"/>
    </location>
</feature>
<comment type="subcellular location">
    <subcellularLocation>
        <location evidence="1">Membrane</location>
        <topology evidence="1">Multi-pass membrane protein</topology>
    </subcellularLocation>
</comment>
<dbReference type="Pfam" id="PF01925">
    <property type="entry name" value="TauE"/>
    <property type="match status" value="2"/>
</dbReference>
<feature type="transmembrane region" description="Helical" evidence="6">
    <location>
        <begin position="62"/>
        <end position="93"/>
    </location>
</feature>
<dbReference type="EMBL" id="JBGMDY010000002">
    <property type="protein sequence ID" value="KAL2343906.1"/>
    <property type="molecule type" value="Genomic_DNA"/>
</dbReference>
<evidence type="ECO:0000256" key="6">
    <source>
        <dbReference type="SAM" id="Phobius"/>
    </source>
</evidence>
<keyword evidence="5 6" id="KW-0472">Membrane</keyword>
<keyword evidence="7" id="KW-0732">Signal</keyword>
<evidence type="ECO:0000256" key="7">
    <source>
        <dbReference type="SAM" id="SignalP"/>
    </source>
</evidence>
<feature type="transmembrane region" description="Helical" evidence="6">
    <location>
        <begin position="397"/>
        <end position="416"/>
    </location>
</feature>
<keyword evidence="3 6" id="KW-0812">Transmembrane</keyword>
<feature type="transmembrane region" description="Helical" evidence="6">
    <location>
        <begin position="284"/>
        <end position="304"/>
    </location>
</feature>